<dbReference type="SUPFAM" id="SSF140478">
    <property type="entry name" value="LemA-like"/>
    <property type="match status" value="1"/>
</dbReference>
<sequence>MKKWIWIGVVAVVVIFFYATYNGFVNKEEGLKGAWSNVETQYQRRADLIPNLVNTVKGYAAHEIQTLNEVTEARAKATSINLSADDLTPEKLAQFQQAQAQVRSALGRLIAVSESYPDLKANQNFLELQAQLEGTENRIAVARKDFNDMARVYNVAVRRFPANLVAGMFGFEQKPYFESAEGSEAAPQVTF</sequence>
<evidence type="ECO:0000313" key="7">
    <source>
        <dbReference type="EMBL" id="SEA68445.1"/>
    </source>
</evidence>
<reference evidence="7 8" key="1">
    <citation type="submission" date="2016-10" db="EMBL/GenBank/DDBJ databases">
        <authorList>
            <person name="de Groot N.N."/>
        </authorList>
    </citation>
    <scope>NUCLEOTIDE SEQUENCE [LARGE SCALE GENOMIC DNA]</scope>
    <source>
        <strain evidence="7 8">DSM 25383</strain>
    </source>
</reference>
<dbReference type="RefSeq" id="WP_010260550.1">
    <property type="nucleotide sequence ID" value="NZ_CAEG01000005.1"/>
</dbReference>
<comment type="subcellular location">
    <subcellularLocation>
        <location evidence="1">Membrane</location>
        <topology evidence="1">Single-pass membrane protein</topology>
    </subcellularLocation>
</comment>
<dbReference type="Proteomes" id="UP000183253">
    <property type="component" value="Unassembled WGS sequence"/>
</dbReference>
<accession>A0A1H4D6S1</accession>
<comment type="similarity">
    <text evidence="2">Belongs to the LemA family.</text>
</comment>
<dbReference type="PANTHER" id="PTHR34478:SF2">
    <property type="entry name" value="MEMBRANE PROTEIN"/>
    <property type="match status" value="1"/>
</dbReference>
<evidence type="ECO:0000256" key="2">
    <source>
        <dbReference type="ARBA" id="ARBA00008854"/>
    </source>
</evidence>
<dbReference type="STRING" id="1033731.SAMN05444145_105170"/>
<evidence type="ECO:0000313" key="8">
    <source>
        <dbReference type="Proteomes" id="UP000183253"/>
    </source>
</evidence>
<keyword evidence="5 6" id="KW-0472">Membrane</keyword>
<dbReference type="InterPro" id="IPR023353">
    <property type="entry name" value="LemA-like_dom_sf"/>
</dbReference>
<organism evidence="7 8">
    <name type="scientific">Alistipes timonensis JC136</name>
    <dbReference type="NCBI Taxonomy" id="1033731"/>
    <lineage>
        <taxon>Bacteria</taxon>
        <taxon>Pseudomonadati</taxon>
        <taxon>Bacteroidota</taxon>
        <taxon>Bacteroidia</taxon>
        <taxon>Bacteroidales</taxon>
        <taxon>Rikenellaceae</taxon>
        <taxon>Alistipes</taxon>
    </lineage>
</organism>
<name>A0A1H4D6S1_9BACT</name>
<evidence type="ECO:0000256" key="1">
    <source>
        <dbReference type="ARBA" id="ARBA00004167"/>
    </source>
</evidence>
<dbReference type="PANTHER" id="PTHR34478">
    <property type="entry name" value="PROTEIN LEMA"/>
    <property type="match status" value="1"/>
</dbReference>
<dbReference type="InterPro" id="IPR007156">
    <property type="entry name" value="MamQ_LemA"/>
</dbReference>
<proteinExistence type="inferred from homology"/>
<dbReference type="EMBL" id="FNRI01000005">
    <property type="protein sequence ID" value="SEA68445.1"/>
    <property type="molecule type" value="Genomic_DNA"/>
</dbReference>
<evidence type="ECO:0000256" key="5">
    <source>
        <dbReference type="ARBA" id="ARBA00023136"/>
    </source>
</evidence>
<dbReference type="AlphaFoldDB" id="A0A1H4D6S1"/>
<evidence type="ECO:0000256" key="4">
    <source>
        <dbReference type="ARBA" id="ARBA00022989"/>
    </source>
</evidence>
<keyword evidence="3 6" id="KW-0812">Transmembrane</keyword>
<gene>
    <name evidence="7" type="ORF">SAMN05444145_105170</name>
</gene>
<keyword evidence="8" id="KW-1185">Reference proteome</keyword>
<dbReference type="GO" id="GO:0016020">
    <property type="term" value="C:membrane"/>
    <property type="evidence" value="ECO:0007669"/>
    <property type="project" value="UniProtKB-SubCell"/>
</dbReference>
<protein>
    <submittedName>
        <fullName evidence="7">LemA protein</fullName>
    </submittedName>
</protein>
<feature type="transmembrane region" description="Helical" evidence="6">
    <location>
        <begin position="6"/>
        <end position="25"/>
    </location>
</feature>
<evidence type="ECO:0000256" key="3">
    <source>
        <dbReference type="ARBA" id="ARBA00022692"/>
    </source>
</evidence>
<evidence type="ECO:0000256" key="6">
    <source>
        <dbReference type="SAM" id="Phobius"/>
    </source>
</evidence>
<dbReference type="OrthoDB" id="9804152at2"/>
<keyword evidence="4 6" id="KW-1133">Transmembrane helix</keyword>
<dbReference type="Gene3D" id="1.20.1440.20">
    <property type="entry name" value="LemA-like domain"/>
    <property type="match status" value="1"/>
</dbReference>
<dbReference type="Pfam" id="PF04011">
    <property type="entry name" value="LemA"/>
    <property type="match status" value="1"/>
</dbReference>